<protein>
    <recommendedName>
        <fullName evidence="4">T9SS type A sorting domain-containing protein</fullName>
    </recommendedName>
</protein>
<dbReference type="Gene3D" id="2.60.120.380">
    <property type="match status" value="1"/>
</dbReference>
<proteinExistence type="predicted"/>
<feature type="chain" id="PRO_5045401082" description="T9SS type A sorting domain-containing protein" evidence="1">
    <location>
        <begin position="24"/>
        <end position="134"/>
    </location>
</feature>
<evidence type="ECO:0008006" key="4">
    <source>
        <dbReference type="Google" id="ProtNLM"/>
    </source>
</evidence>
<dbReference type="RefSeq" id="WP_194119732.1">
    <property type="nucleotide sequence ID" value="NZ_JACYGY010000001.1"/>
</dbReference>
<dbReference type="Proteomes" id="UP000634134">
    <property type="component" value="Unassembled WGS sequence"/>
</dbReference>
<sequence length="134" mass="15286">MKISNTLILPCVLALALSLSSFTSETSDKKENPQKEETSKKAFDAYLFKVPNTNKVKLVVDKNTDARLRILLTGKDGKIYYTETNDDKGSKYRRQFDMNDLGDGVYYFELYSKKQTLIKEIKIQSASEKLVSLL</sequence>
<comment type="caution">
    <text evidence="2">The sequence shown here is derived from an EMBL/GenBank/DDBJ whole genome shotgun (WGS) entry which is preliminary data.</text>
</comment>
<dbReference type="EMBL" id="JACYGY010000001">
    <property type="protein sequence ID" value="MBE9461454.1"/>
    <property type="molecule type" value="Genomic_DNA"/>
</dbReference>
<evidence type="ECO:0000313" key="2">
    <source>
        <dbReference type="EMBL" id="MBE9461454.1"/>
    </source>
</evidence>
<reference evidence="3" key="1">
    <citation type="submission" date="2023-07" db="EMBL/GenBank/DDBJ databases">
        <title>Dyadobacter sp. nov 'subterranea' isolated from contaminted grondwater.</title>
        <authorList>
            <person name="Szabo I."/>
            <person name="Al-Omari J."/>
            <person name="Szerdahelyi S.G."/>
            <person name="Rado J."/>
        </authorList>
    </citation>
    <scope>NUCLEOTIDE SEQUENCE [LARGE SCALE GENOMIC DNA]</scope>
    <source>
        <strain evidence="3">UP-52</strain>
    </source>
</reference>
<keyword evidence="1" id="KW-0732">Signal</keyword>
<gene>
    <name evidence="2" type="ORF">IEE83_06135</name>
</gene>
<name>A0ABR9W8H1_9BACT</name>
<keyword evidence="3" id="KW-1185">Reference proteome</keyword>
<evidence type="ECO:0000256" key="1">
    <source>
        <dbReference type="SAM" id="SignalP"/>
    </source>
</evidence>
<accession>A0ABR9W8H1</accession>
<feature type="signal peptide" evidence="1">
    <location>
        <begin position="1"/>
        <end position="23"/>
    </location>
</feature>
<evidence type="ECO:0000313" key="3">
    <source>
        <dbReference type="Proteomes" id="UP000634134"/>
    </source>
</evidence>
<organism evidence="2 3">
    <name type="scientific">Dyadobacter subterraneus</name>
    <dbReference type="NCBI Taxonomy" id="2773304"/>
    <lineage>
        <taxon>Bacteria</taxon>
        <taxon>Pseudomonadati</taxon>
        <taxon>Bacteroidota</taxon>
        <taxon>Cytophagia</taxon>
        <taxon>Cytophagales</taxon>
        <taxon>Spirosomataceae</taxon>
        <taxon>Dyadobacter</taxon>
    </lineage>
</organism>
<dbReference type="SUPFAM" id="SSF89260">
    <property type="entry name" value="Collagen-binding domain"/>
    <property type="match status" value="1"/>
</dbReference>